<evidence type="ECO:0000313" key="9">
    <source>
        <dbReference type="RefSeq" id="XP_026684749.1"/>
    </source>
</evidence>
<proteinExistence type="inferred from homology"/>
<organism evidence="8 9">
    <name type="scientific">Diaphorina citri</name>
    <name type="common">Asian citrus psyllid</name>
    <dbReference type="NCBI Taxonomy" id="121845"/>
    <lineage>
        <taxon>Eukaryota</taxon>
        <taxon>Metazoa</taxon>
        <taxon>Ecdysozoa</taxon>
        <taxon>Arthropoda</taxon>
        <taxon>Hexapoda</taxon>
        <taxon>Insecta</taxon>
        <taxon>Pterygota</taxon>
        <taxon>Neoptera</taxon>
        <taxon>Paraneoptera</taxon>
        <taxon>Hemiptera</taxon>
        <taxon>Sternorrhyncha</taxon>
        <taxon>Psylloidea</taxon>
        <taxon>Psyllidae</taxon>
        <taxon>Diaphorininae</taxon>
        <taxon>Diaphorina</taxon>
    </lineage>
</organism>
<dbReference type="KEGG" id="dci:113470475"/>
<dbReference type="STRING" id="121845.A0A3Q0J8F9"/>
<dbReference type="PANTHER" id="PTHR11011:SF60">
    <property type="entry name" value="FATTY ACYL-COA REDUCTASE-RELATED"/>
    <property type="match status" value="1"/>
</dbReference>
<dbReference type="InterPro" id="IPR026055">
    <property type="entry name" value="FAR"/>
</dbReference>
<sequence length="810" mass="92324">MSVAVLATKVTTGQVPKRSRPVNYNDIVTPDYPIDPWELLGENSFGQPREVPEHEVGTPIQEFYRGATVLITGGTGFMGKALTEKLLRSCPHLRRIYLLIRPKRGKPVQERLDAIFEDRVFRRLATEVPAFRDKISAVAGDISLPGLGLSGQDRERLIDSVTVVLHGAATVRFDEQIRTAVQINILGVRSMLELAKEMKHLKVNETLEGTYFTEVPAFRDKISAVAGDISLPGLGLSGQDRERLIDSVTVVLHGAATVRFDEQIRTAVQINILGVRSMLELAKEMKHLKSFVHVSTAYTHCPRKEIDERFYDVPYKYEEFIQNIMNQTDEKLEETTPKDRNLILDSTVSYSPPHTSSSLSRAEKKPTTRNCPSTPKSFVHVSTAYTHCPRKEIDERFYDVPYNYEEFIQNILDETDEKLEETTPKCSRIAPVHEWKVGIVSLIAHLMRVEIVNQRGESVEAIILGLRVYLMKDDIDTLPLARRKHEKLRMVHLTVKHTTFLITAWCLLVFLRLVLGAFSNLTLILACALVYVLAVLITTVFSHKKPKMAPKAAQKGVADQKSLNGAEGGNDHQSIPVYNFVSSSQKPTEWGHLASQGLHQAHKWPMLESIWYISYIPTKYRWLYSLLHFVLHVIPGLVLDTYLKATGRRPILGTIYSKLHKATETLAFFALRQWTWHDSNVQSLWGQLSPEDRSMFFFNVAELRWDDYTKAIICVLGYSLLAFPGWVRLIHQSIPVYNFVSSSQKPTEWGHLASQGLHQAHKWPMLESIWYISYIPTKYRWLYSLLHFVLHVIPGFVLDTYLKATGRQPM</sequence>
<keyword evidence="4" id="KW-0560">Oxidoreductase</keyword>
<feature type="transmembrane region" description="Helical" evidence="4">
    <location>
        <begin position="781"/>
        <end position="802"/>
    </location>
</feature>
<feature type="domain" description="Fatty acyl-CoA reductase C-terminal" evidence="6">
    <location>
        <begin position="631"/>
        <end position="713"/>
    </location>
</feature>
<accession>A0A3Q0J8F9</accession>
<dbReference type="GO" id="GO:0080019">
    <property type="term" value="F:alcohol-forming very long-chain fatty acyl-CoA reductase activity"/>
    <property type="evidence" value="ECO:0007669"/>
    <property type="project" value="InterPro"/>
</dbReference>
<dbReference type="InterPro" id="IPR033640">
    <property type="entry name" value="FAR_C"/>
</dbReference>
<keyword evidence="4" id="KW-0812">Transmembrane</keyword>
<evidence type="ECO:0000259" key="6">
    <source>
        <dbReference type="Pfam" id="PF03015"/>
    </source>
</evidence>
<comment type="catalytic activity">
    <reaction evidence="4">
        <text>a long-chain fatty acyl-CoA + 2 NADPH + 2 H(+) = a long-chain primary fatty alcohol + 2 NADP(+) + CoA</text>
        <dbReference type="Rhea" id="RHEA:52716"/>
        <dbReference type="ChEBI" id="CHEBI:15378"/>
        <dbReference type="ChEBI" id="CHEBI:57287"/>
        <dbReference type="ChEBI" id="CHEBI:57783"/>
        <dbReference type="ChEBI" id="CHEBI:58349"/>
        <dbReference type="ChEBI" id="CHEBI:77396"/>
        <dbReference type="ChEBI" id="CHEBI:83139"/>
        <dbReference type="EC" id="1.2.1.84"/>
    </reaction>
</comment>
<dbReference type="InterPro" id="IPR013120">
    <property type="entry name" value="FAR_NAD-bd"/>
</dbReference>
<evidence type="ECO:0000259" key="7">
    <source>
        <dbReference type="Pfam" id="PF07993"/>
    </source>
</evidence>
<gene>
    <name evidence="9" type="primary">LOC113470475</name>
</gene>
<dbReference type="Gene3D" id="3.40.50.720">
    <property type="entry name" value="NAD(P)-binding Rossmann-like Domain"/>
    <property type="match status" value="2"/>
</dbReference>
<protein>
    <recommendedName>
        <fullName evidence="4">Fatty acyl-CoA reductase</fullName>
        <ecNumber evidence="4">1.2.1.84</ecNumber>
    </recommendedName>
</protein>
<dbReference type="InterPro" id="IPR036291">
    <property type="entry name" value="NAD(P)-bd_dom_sf"/>
</dbReference>
<evidence type="ECO:0000256" key="2">
    <source>
        <dbReference type="ARBA" id="ARBA00022516"/>
    </source>
</evidence>
<dbReference type="RefSeq" id="XP_026684749.1">
    <property type="nucleotide sequence ID" value="XM_026828948.1"/>
</dbReference>
<feature type="transmembrane region" description="Helical" evidence="4">
    <location>
        <begin position="711"/>
        <end position="731"/>
    </location>
</feature>
<dbReference type="GeneID" id="113470475"/>
<feature type="compositionally biased region" description="Low complexity" evidence="5">
    <location>
        <begin position="346"/>
        <end position="360"/>
    </location>
</feature>
<dbReference type="AlphaFoldDB" id="A0A3Q0J8F9"/>
<keyword evidence="8" id="KW-1185">Reference proteome</keyword>
<feature type="region of interest" description="Disordered" evidence="5">
    <location>
        <begin position="345"/>
        <end position="373"/>
    </location>
</feature>
<dbReference type="SUPFAM" id="SSF51735">
    <property type="entry name" value="NAD(P)-binding Rossmann-fold domains"/>
    <property type="match status" value="2"/>
</dbReference>
<feature type="domain" description="Thioester reductase (TE)" evidence="7">
    <location>
        <begin position="71"/>
        <end position="202"/>
    </location>
</feature>
<evidence type="ECO:0000256" key="3">
    <source>
        <dbReference type="ARBA" id="ARBA00023098"/>
    </source>
</evidence>
<evidence type="ECO:0000256" key="5">
    <source>
        <dbReference type="SAM" id="MobiDB-lite"/>
    </source>
</evidence>
<keyword evidence="4" id="KW-0472">Membrane</keyword>
<dbReference type="PaxDb" id="121845-A0A3Q0J8F9"/>
<keyword evidence="4" id="KW-1133">Transmembrane helix</keyword>
<dbReference type="PANTHER" id="PTHR11011">
    <property type="entry name" value="MALE STERILITY PROTEIN 2-RELATED"/>
    <property type="match status" value="1"/>
</dbReference>
<dbReference type="Pfam" id="PF03015">
    <property type="entry name" value="Sterile"/>
    <property type="match status" value="1"/>
</dbReference>
<keyword evidence="4" id="KW-0521">NADP</keyword>
<dbReference type="Pfam" id="PF07993">
    <property type="entry name" value="NAD_binding_4"/>
    <property type="match status" value="2"/>
</dbReference>
<dbReference type="GO" id="GO:0035336">
    <property type="term" value="P:long-chain fatty-acyl-CoA metabolic process"/>
    <property type="evidence" value="ECO:0007669"/>
    <property type="project" value="TreeGrafter"/>
</dbReference>
<comment type="similarity">
    <text evidence="1 4">Belongs to the fatty acyl-CoA reductase family.</text>
</comment>
<feature type="transmembrane region" description="Helical" evidence="4">
    <location>
        <begin position="521"/>
        <end position="541"/>
    </location>
</feature>
<evidence type="ECO:0000313" key="8">
    <source>
        <dbReference type="Proteomes" id="UP000079169"/>
    </source>
</evidence>
<reference evidence="9" key="1">
    <citation type="submission" date="2025-08" db="UniProtKB">
        <authorList>
            <consortium name="RefSeq"/>
        </authorList>
    </citation>
    <scope>IDENTIFICATION</scope>
</reference>
<keyword evidence="2 4" id="KW-0444">Lipid biosynthesis</keyword>
<evidence type="ECO:0000256" key="4">
    <source>
        <dbReference type="RuleBase" id="RU363097"/>
    </source>
</evidence>
<feature type="transmembrane region" description="Helical" evidence="4">
    <location>
        <begin position="493"/>
        <end position="515"/>
    </location>
</feature>
<comment type="function">
    <text evidence="4">Catalyzes the reduction of fatty acyl-CoA to fatty alcohols.</text>
</comment>
<dbReference type="GO" id="GO:0102965">
    <property type="term" value="F:alcohol-forming long-chain fatty acyl-CoA reductase activity"/>
    <property type="evidence" value="ECO:0007669"/>
    <property type="project" value="UniProtKB-EC"/>
</dbReference>
<name>A0A3Q0J8F9_DIACI</name>
<keyword evidence="3 4" id="KW-0443">Lipid metabolism</keyword>
<dbReference type="EC" id="1.2.1.84" evidence="4"/>
<feature type="domain" description="Thioester reductase (TE)" evidence="7">
    <location>
        <begin position="217"/>
        <end position="335"/>
    </location>
</feature>
<dbReference type="GO" id="GO:0005777">
    <property type="term" value="C:peroxisome"/>
    <property type="evidence" value="ECO:0007669"/>
    <property type="project" value="TreeGrafter"/>
</dbReference>
<evidence type="ECO:0000256" key="1">
    <source>
        <dbReference type="ARBA" id="ARBA00005928"/>
    </source>
</evidence>
<dbReference type="Proteomes" id="UP000079169">
    <property type="component" value="Unplaced"/>
</dbReference>
<dbReference type="CDD" id="cd09071">
    <property type="entry name" value="FAR_C"/>
    <property type="match status" value="1"/>
</dbReference>